<keyword evidence="2" id="KW-0238">DNA-binding</keyword>
<dbReference type="Pfam" id="PF00196">
    <property type="entry name" value="GerE"/>
    <property type="match status" value="1"/>
</dbReference>
<keyword evidence="1" id="KW-0805">Transcription regulation</keyword>
<dbReference type="InterPro" id="IPR036388">
    <property type="entry name" value="WH-like_DNA-bd_sf"/>
</dbReference>
<feature type="transmembrane region" description="Helical" evidence="4">
    <location>
        <begin position="21"/>
        <end position="42"/>
    </location>
</feature>
<sequence length="145" mass="17334">MHVENQTFQQNQTEIQRNDKFWRTVIYSAAIIILLGIGFFFYRRSDRYKKEKKSVQNELERIKELKIYSQQQFSNETLDNAILNSDQLSSRQKELLKLVAQGLTNKEIAEKLSVTEATIKYHFRKIYALLDIKNRREIFVKLTKK</sequence>
<comment type="caution">
    <text evidence="6">The sequence shown here is derived from an EMBL/GenBank/DDBJ whole genome shotgun (WGS) entry which is preliminary data.</text>
</comment>
<keyword evidence="4" id="KW-0812">Transmembrane</keyword>
<name>A0ABR8ZGX2_9FLAO</name>
<gene>
    <name evidence="6" type="ORF">IC610_19210</name>
</gene>
<organism evidence="6 7">
    <name type="scientific">Chryseobacterium caseinilyticum</name>
    <dbReference type="NCBI Taxonomy" id="2771428"/>
    <lineage>
        <taxon>Bacteria</taxon>
        <taxon>Pseudomonadati</taxon>
        <taxon>Bacteroidota</taxon>
        <taxon>Flavobacteriia</taxon>
        <taxon>Flavobacteriales</taxon>
        <taxon>Weeksellaceae</taxon>
        <taxon>Chryseobacterium group</taxon>
        <taxon>Chryseobacterium</taxon>
    </lineage>
</organism>
<dbReference type="SMART" id="SM00421">
    <property type="entry name" value="HTH_LUXR"/>
    <property type="match status" value="1"/>
</dbReference>
<dbReference type="InterPro" id="IPR016032">
    <property type="entry name" value="Sig_transdc_resp-reg_C-effctor"/>
</dbReference>
<dbReference type="SUPFAM" id="SSF46894">
    <property type="entry name" value="C-terminal effector domain of the bipartite response regulators"/>
    <property type="match status" value="1"/>
</dbReference>
<reference evidence="6 7" key="1">
    <citation type="submission" date="2020-09" db="EMBL/GenBank/DDBJ databases">
        <title>Genome seq and assembly of Chryseobacterium sp.</title>
        <authorList>
            <person name="Chhetri G."/>
        </authorList>
    </citation>
    <scope>NUCLEOTIDE SEQUENCE [LARGE SCALE GENOMIC DNA]</scope>
    <source>
        <strain evidence="6 7">GCR10</strain>
    </source>
</reference>
<dbReference type="Gene3D" id="1.10.10.10">
    <property type="entry name" value="Winged helix-like DNA-binding domain superfamily/Winged helix DNA-binding domain"/>
    <property type="match status" value="1"/>
</dbReference>
<protein>
    <submittedName>
        <fullName evidence="6">Helix-turn-helix transcriptional regulator</fullName>
    </submittedName>
</protein>
<evidence type="ECO:0000256" key="2">
    <source>
        <dbReference type="ARBA" id="ARBA00023125"/>
    </source>
</evidence>
<dbReference type="InterPro" id="IPR000792">
    <property type="entry name" value="Tscrpt_reg_LuxR_C"/>
</dbReference>
<accession>A0ABR8ZGX2</accession>
<dbReference type="PANTHER" id="PTHR44688">
    <property type="entry name" value="DNA-BINDING TRANSCRIPTIONAL ACTIVATOR DEVR_DOSR"/>
    <property type="match status" value="1"/>
</dbReference>
<evidence type="ECO:0000256" key="1">
    <source>
        <dbReference type="ARBA" id="ARBA00023015"/>
    </source>
</evidence>
<dbReference type="Proteomes" id="UP000637299">
    <property type="component" value="Unassembled WGS sequence"/>
</dbReference>
<dbReference type="PRINTS" id="PR00038">
    <property type="entry name" value="HTHLUXR"/>
</dbReference>
<evidence type="ECO:0000313" key="6">
    <source>
        <dbReference type="EMBL" id="MBD8084542.1"/>
    </source>
</evidence>
<proteinExistence type="predicted"/>
<dbReference type="EMBL" id="JACYFS010000011">
    <property type="protein sequence ID" value="MBD8084542.1"/>
    <property type="molecule type" value="Genomic_DNA"/>
</dbReference>
<dbReference type="PROSITE" id="PS50043">
    <property type="entry name" value="HTH_LUXR_2"/>
    <property type="match status" value="1"/>
</dbReference>
<keyword evidence="3" id="KW-0804">Transcription</keyword>
<dbReference type="PANTHER" id="PTHR44688:SF16">
    <property type="entry name" value="DNA-BINDING TRANSCRIPTIONAL ACTIVATOR DEVR_DOSR"/>
    <property type="match status" value="1"/>
</dbReference>
<evidence type="ECO:0000313" key="7">
    <source>
        <dbReference type="Proteomes" id="UP000637299"/>
    </source>
</evidence>
<dbReference type="CDD" id="cd06170">
    <property type="entry name" value="LuxR_C_like"/>
    <property type="match status" value="1"/>
</dbReference>
<evidence type="ECO:0000256" key="3">
    <source>
        <dbReference type="ARBA" id="ARBA00023163"/>
    </source>
</evidence>
<evidence type="ECO:0000259" key="5">
    <source>
        <dbReference type="PROSITE" id="PS50043"/>
    </source>
</evidence>
<keyword evidence="4" id="KW-1133">Transmembrane helix</keyword>
<keyword evidence="4" id="KW-0472">Membrane</keyword>
<keyword evidence="7" id="KW-1185">Reference proteome</keyword>
<feature type="domain" description="HTH luxR-type" evidence="5">
    <location>
        <begin position="81"/>
        <end position="145"/>
    </location>
</feature>
<evidence type="ECO:0000256" key="4">
    <source>
        <dbReference type="SAM" id="Phobius"/>
    </source>
</evidence>